<dbReference type="GO" id="GO:0006355">
    <property type="term" value="P:regulation of DNA-templated transcription"/>
    <property type="evidence" value="ECO:0007669"/>
    <property type="project" value="InterPro"/>
</dbReference>
<dbReference type="Gene3D" id="6.10.250.690">
    <property type="match status" value="1"/>
</dbReference>
<dbReference type="GO" id="GO:0000156">
    <property type="term" value="F:phosphorelay response regulator activity"/>
    <property type="evidence" value="ECO:0007669"/>
    <property type="project" value="TreeGrafter"/>
</dbReference>
<accession>A0A1M6MYD5</accession>
<evidence type="ECO:0000259" key="9">
    <source>
        <dbReference type="PROSITE" id="PS51755"/>
    </source>
</evidence>
<name>A0A1M6MYD5_9FIRM</name>
<protein>
    <submittedName>
        <fullName evidence="10">DNA-binding response regulator, OmpR family, contains REC and winged-helix (WHTH) domain</fullName>
    </submittedName>
</protein>
<dbReference type="OrthoDB" id="9790454at2"/>
<dbReference type="PROSITE" id="PS51755">
    <property type="entry name" value="OMPR_PHOB"/>
    <property type="match status" value="1"/>
</dbReference>
<evidence type="ECO:0000256" key="6">
    <source>
        <dbReference type="PROSITE-ProRule" id="PRU00169"/>
    </source>
</evidence>
<dbReference type="Pfam" id="PF00486">
    <property type="entry name" value="Trans_reg_C"/>
    <property type="match status" value="1"/>
</dbReference>
<reference evidence="10 11" key="1">
    <citation type="submission" date="2016-11" db="EMBL/GenBank/DDBJ databases">
        <authorList>
            <person name="Jaros S."/>
            <person name="Januszkiewicz K."/>
            <person name="Wedrychowicz H."/>
        </authorList>
    </citation>
    <scope>NUCLEOTIDE SEQUENCE [LARGE SCALE GENOMIC DNA]</scope>
    <source>
        <strain evidence="10 11">DSM 17477</strain>
    </source>
</reference>
<dbReference type="AlphaFoldDB" id="A0A1M6MYD5"/>
<dbReference type="SMART" id="SM00862">
    <property type="entry name" value="Trans_reg_C"/>
    <property type="match status" value="1"/>
</dbReference>
<dbReference type="CDD" id="cd17574">
    <property type="entry name" value="REC_OmpR"/>
    <property type="match status" value="1"/>
</dbReference>
<evidence type="ECO:0000256" key="4">
    <source>
        <dbReference type="ARBA" id="ARBA00023125"/>
    </source>
</evidence>
<feature type="DNA-binding region" description="OmpR/PhoB-type" evidence="7">
    <location>
        <begin position="134"/>
        <end position="233"/>
    </location>
</feature>
<dbReference type="EMBL" id="FQZL01000052">
    <property type="protein sequence ID" value="SHJ88424.1"/>
    <property type="molecule type" value="Genomic_DNA"/>
</dbReference>
<dbReference type="Pfam" id="PF00072">
    <property type="entry name" value="Response_reg"/>
    <property type="match status" value="1"/>
</dbReference>
<keyword evidence="1 6" id="KW-0597">Phosphoprotein</keyword>
<proteinExistence type="predicted"/>
<dbReference type="FunFam" id="3.40.50.2300:FF:000001">
    <property type="entry name" value="DNA-binding response regulator PhoB"/>
    <property type="match status" value="1"/>
</dbReference>
<dbReference type="STRING" id="1121476.SAMN02745751_03629"/>
<evidence type="ECO:0000259" key="8">
    <source>
        <dbReference type="PROSITE" id="PS50110"/>
    </source>
</evidence>
<keyword evidence="5" id="KW-0804">Transcription</keyword>
<dbReference type="RefSeq" id="WP_073051078.1">
    <property type="nucleotide sequence ID" value="NZ_FQZL01000052.1"/>
</dbReference>
<feature type="domain" description="OmpR/PhoB-type" evidence="9">
    <location>
        <begin position="134"/>
        <end position="233"/>
    </location>
</feature>
<dbReference type="FunFam" id="1.10.10.10:FF:000018">
    <property type="entry name" value="DNA-binding response regulator ResD"/>
    <property type="match status" value="1"/>
</dbReference>
<evidence type="ECO:0000313" key="11">
    <source>
        <dbReference type="Proteomes" id="UP000184052"/>
    </source>
</evidence>
<organism evidence="10 11">
    <name type="scientific">Dethiosulfatibacter aminovorans DSM 17477</name>
    <dbReference type="NCBI Taxonomy" id="1121476"/>
    <lineage>
        <taxon>Bacteria</taxon>
        <taxon>Bacillati</taxon>
        <taxon>Bacillota</taxon>
        <taxon>Tissierellia</taxon>
        <taxon>Dethiosulfatibacter</taxon>
    </lineage>
</organism>
<dbReference type="InterPro" id="IPR001789">
    <property type="entry name" value="Sig_transdc_resp-reg_receiver"/>
</dbReference>
<evidence type="ECO:0000256" key="5">
    <source>
        <dbReference type="ARBA" id="ARBA00023163"/>
    </source>
</evidence>
<gene>
    <name evidence="10" type="ORF">SAMN02745751_03629</name>
</gene>
<dbReference type="SUPFAM" id="SSF52172">
    <property type="entry name" value="CheY-like"/>
    <property type="match status" value="1"/>
</dbReference>
<dbReference type="PROSITE" id="PS50110">
    <property type="entry name" value="RESPONSE_REGULATORY"/>
    <property type="match status" value="1"/>
</dbReference>
<evidence type="ECO:0000256" key="3">
    <source>
        <dbReference type="ARBA" id="ARBA00023015"/>
    </source>
</evidence>
<dbReference type="PANTHER" id="PTHR48111:SF2">
    <property type="entry name" value="RESPONSE REGULATOR SAER"/>
    <property type="match status" value="1"/>
</dbReference>
<keyword evidence="3" id="KW-0805">Transcription regulation</keyword>
<feature type="domain" description="Response regulatory" evidence="8">
    <location>
        <begin position="5"/>
        <end position="118"/>
    </location>
</feature>
<feature type="modified residue" description="4-aspartylphosphate" evidence="6">
    <location>
        <position position="54"/>
    </location>
</feature>
<keyword evidence="4 7" id="KW-0238">DNA-binding</keyword>
<evidence type="ECO:0000313" key="10">
    <source>
        <dbReference type="EMBL" id="SHJ88424.1"/>
    </source>
</evidence>
<dbReference type="GO" id="GO:0005829">
    <property type="term" value="C:cytosol"/>
    <property type="evidence" value="ECO:0007669"/>
    <property type="project" value="TreeGrafter"/>
</dbReference>
<sequence>MDNKVVLVVDDDKDIRNMIKIYLQNDNYDVVLAKDGNEALEILEGTKVDLVVLDIMMPGMDGMETCMKIRENHRMPIIFLSAKGEDMDKIMGLSAGGDDYLTKPFNPMELTARVKANIRRVDVFDKIESESDKEDTITIDDLTINVDTHQVFYKDEEIHLTKTEFDILKLLASNRGMVFSIEKIYNKVWKDEFFVTDNTVTVHIRKLREKLKDDYKNPKYIKTIWGVGYKIEK</sequence>
<dbReference type="Proteomes" id="UP000184052">
    <property type="component" value="Unassembled WGS sequence"/>
</dbReference>
<keyword evidence="11" id="KW-1185">Reference proteome</keyword>
<dbReference type="Gene3D" id="1.10.10.10">
    <property type="entry name" value="Winged helix-like DNA-binding domain superfamily/Winged helix DNA-binding domain"/>
    <property type="match status" value="1"/>
</dbReference>
<dbReference type="GO" id="GO:0032993">
    <property type="term" value="C:protein-DNA complex"/>
    <property type="evidence" value="ECO:0007669"/>
    <property type="project" value="TreeGrafter"/>
</dbReference>
<dbReference type="CDD" id="cd00383">
    <property type="entry name" value="trans_reg_C"/>
    <property type="match status" value="1"/>
</dbReference>
<dbReference type="InterPro" id="IPR011006">
    <property type="entry name" value="CheY-like_superfamily"/>
</dbReference>
<dbReference type="InterPro" id="IPR001867">
    <property type="entry name" value="OmpR/PhoB-type_DNA-bd"/>
</dbReference>
<evidence type="ECO:0000256" key="1">
    <source>
        <dbReference type="ARBA" id="ARBA00022553"/>
    </source>
</evidence>
<dbReference type="InterPro" id="IPR039420">
    <property type="entry name" value="WalR-like"/>
</dbReference>
<evidence type="ECO:0000256" key="2">
    <source>
        <dbReference type="ARBA" id="ARBA00023012"/>
    </source>
</evidence>
<dbReference type="SMART" id="SM00448">
    <property type="entry name" value="REC"/>
    <property type="match status" value="1"/>
</dbReference>
<evidence type="ECO:0000256" key="7">
    <source>
        <dbReference type="PROSITE-ProRule" id="PRU01091"/>
    </source>
</evidence>
<keyword evidence="2" id="KW-0902">Two-component regulatory system</keyword>
<dbReference type="GO" id="GO:0000976">
    <property type="term" value="F:transcription cis-regulatory region binding"/>
    <property type="evidence" value="ECO:0007669"/>
    <property type="project" value="TreeGrafter"/>
</dbReference>
<dbReference type="PANTHER" id="PTHR48111">
    <property type="entry name" value="REGULATOR OF RPOS"/>
    <property type="match status" value="1"/>
</dbReference>
<dbReference type="Gene3D" id="3.40.50.2300">
    <property type="match status" value="1"/>
</dbReference>
<dbReference type="InterPro" id="IPR036388">
    <property type="entry name" value="WH-like_DNA-bd_sf"/>
</dbReference>